<organism evidence="3 4">
    <name type="scientific">Streptomyces polychromogenes</name>
    <dbReference type="NCBI Taxonomy" id="67342"/>
    <lineage>
        <taxon>Bacteria</taxon>
        <taxon>Bacillati</taxon>
        <taxon>Actinomycetota</taxon>
        <taxon>Actinomycetes</taxon>
        <taxon>Kitasatosporales</taxon>
        <taxon>Streptomycetaceae</taxon>
        <taxon>Streptomyces</taxon>
    </lineage>
</organism>
<protein>
    <recommendedName>
        <fullName evidence="2">Insertion element IS402-like domain-containing protein</fullName>
    </recommendedName>
</protein>
<dbReference type="Proteomes" id="UP001501867">
    <property type="component" value="Unassembled WGS sequence"/>
</dbReference>
<dbReference type="InterPro" id="IPR052909">
    <property type="entry name" value="Transposase_6_like"/>
</dbReference>
<dbReference type="EMBL" id="BAAABV010000005">
    <property type="protein sequence ID" value="GAA0271682.1"/>
    <property type="molecule type" value="Genomic_DNA"/>
</dbReference>
<comment type="caution">
    <text evidence="3">The sequence shown here is derived from an EMBL/GenBank/DDBJ whole genome shotgun (WGS) entry which is preliminary data.</text>
</comment>
<dbReference type="PANTHER" id="PTHR46637">
    <property type="entry name" value="TIS1421-TRANSPOSASE PROTEIN A"/>
    <property type="match status" value="1"/>
</dbReference>
<name>A0ABP3ENW9_9ACTN</name>
<evidence type="ECO:0000313" key="4">
    <source>
        <dbReference type="Proteomes" id="UP001501867"/>
    </source>
</evidence>
<feature type="domain" description="Insertion element IS402-like" evidence="2">
    <location>
        <begin position="26"/>
        <end position="88"/>
    </location>
</feature>
<dbReference type="Pfam" id="PF13340">
    <property type="entry name" value="DUF4096"/>
    <property type="match status" value="1"/>
</dbReference>
<evidence type="ECO:0000256" key="1">
    <source>
        <dbReference type="SAM" id="MobiDB-lite"/>
    </source>
</evidence>
<evidence type="ECO:0000313" key="3">
    <source>
        <dbReference type="EMBL" id="GAA0271682.1"/>
    </source>
</evidence>
<proteinExistence type="predicted"/>
<feature type="region of interest" description="Disordered" evidence="1">
    <location>
        <begin position="99"/>
        <end position="129"/>
    </location>
</feature>
<evidence type="ECO:0000259" key="2">
    <source>
        <dbReference type="Pfam" id="PF13340"/>
    </source>
</evidence>
<gene>
    <name evidence="3" type="ORF">GCM10010302_06590</name>
</gene>
<dbReference type="InterPro" id="IPR025161">
    <property type="entry name" value="IS402-like_dom"/>
</dbReference>
<sequence length="129" mass="14487">MAAVVAGSFGAASRLCRLPARREAREPLLPKSDNRCGRWRDHRQVINGIIYRVSSGCQWRELPARFGPWQTIHKRHTFWSADGTGETLFRHVLAVADSEATSTGTSTSTPPRSAPPCTLPERQRRRRPP</sequence>
<accession>A0ABP3ENW9</accession>
<dbReference type="PANTHER" id="PTHR46637:SF1">
    <property type="entry name" value="BLL5188 PROTEIN"/>
    <property type="match status" value="1"/>
</dbReference>
<keyword evidence="4" id="KW-1185">Reference proteome</keyword>
<reference evidence="4" key="1">
    <citation type="journal article" date="2019" name="Int. J. Syst. Evol. Microbiol.">
        <title>The Global Catalogue of Microorganisms (GCM) 10K type strain sequencing project: providing services to taxonomists for standard genome sequencing and annotation.</title>
        <authorList>
            <consortium name="The Broad Institute Genomics Platform"/>
            <consortium name="The Broad Institute Genome Sequencing Center for Infectious Disease"/>
            <person name="Wu L."/>
            <person name="Ma J."/>
        </authorList>
    </citation>
    <scope>NUCLEOTIDE SEQUENCE [LARGE SCALE GENOMIC DNA]</scope>
    <source>
        <strain evidence="4">JCM 4505</strain>
    </source>
</reference>
<feature type="compositionally biased region" description="Low complexity" evidence="1">
    <location>
        <begin position="101"/>
        <end position="111"/>
    </location>
</feature>